<feature type="region of interest" description="Disordered" evidence="1">
    <location>
        <begin position="1"/>
        <end position="32"/>
    </location>
</feature>
<feature type="compositionally biased region" description="Polar residues" evidence="1">
    <location>
        <begin position="157"/>
        <end position="175"/>
    </location>
</feature>
<reference evidence="2" key="1">
    <citation type="submission" date="2020-05" db="EMBL/GenBank/DDBJ databases">
        <authorList>
            <person name="Chiriac C."/>
            <person name="Salcher M."/>
            <person name="Ghai R."/>
            <person name="Kavagutti S V."/>
        </authorList>
    </citation>
    <scope>NUCLEOTIDE SEQUENCE</scope>
</reference>
<organism evidence="2">
    <name type="scientific">freshwater metagenome</name>
    <dbReference type="NCBI Taxonomy" id="449393"/>
    <lineage>
        <taxon>unclassified sequences</taxon>
        <taxon>metagenomes</taxon>
        <taxon>ecological metagenomes</taxon>
    </lineage>
</organism>
<accession>A0A6J6GCL5</accession>
<dbReference type="AlphaFoldDB" id="A0A6J6GCL5"/>
<feature type="compositionally biased region" description="Polar residues" evidence="1">
    <location>
        <begin position="134"/>
        <end position="145"/>
    </location>
</feature>
<proteinExistence type="predicted"/>
<evidence type="ECO:0000256" key="1">
    <source>
        <dbReference type="SAM" id="MobiDB-lite"/>
    </source>
</evidence>
<feature type="compositionally biased region" description="Polar residues" evidence="1">
    <location>
        <begin position="103"/>
        <end position="127"/>
    </location>
</feature>
<name>A0A6J6GCL5_9ZZZZ</name>
<feature type="compositionally biased region" description="Polar residues" evidence="1">
    <location>
        <begin position="1"/>
        <end position="14"/>
    </location>
</feature>
<feature type="region of interest" description="Disordered" evidence="1">
    <location>
        <begin position="100"/>
        <end position="175"/>
    </location>
</feature>
<protein>
    <submittedName>
        <fullName evidence="2">Unannotated protein</fullName>
    </submittedName>
</protein>
<evidence type="ECO:0000313" key="2">
    <source>
        <dbReference type="EMBL" id="CAB4598877.1"/>
    </source>
</evidence>
<sequence length="175" mass="19626">MHSSTRANRSNGRPSPNRLGLKPPPHKEKPCPLLLSLMPEKFWIPAETRPSKLTSFSTTEPWRRRLFPPVHRLVLSKHTNSATETRRVTAARVCSALSRRSSKFSVRQSKGSMHPSSELLTLPSSKQTARRTSRSSAPTQSSVCHSPSPKRQHCRQTSRCSDTSADPTLTFSPFR</sequence>
<dbReference type="EMBL" id="CAEZUE010000143">
    <property type="protein sequence ID" value="CAB4598877.1"/>
    <property type="molecule type" value="Genomic_DNA"/>
</dbReference>
<gene>
    <name evidence="2" type="ORF">UFOPK1788_00966</name>
</gene>